<protein>
    <submittedName>
        <fullName evidence="2">Unannotated protein</fullName>
    </submittedName>
</protein>
<name>A0A6J6FIU6_9ZZZZ</name>
<organism evidence="2">
    <name type="scientific">freshwater metagenome</name>
    <dbReference type="NCBI Taxonomy" id="449393"/>
    <lineage>
        <taxon>unclassified sequences</taxon>
        <taxon>metagenomes</taxon>
        <taxon>ecological metagenomes</taxon>
    </lineage>
</organism>
<feature type="region of interest" description="Disordered" evidence="1">
    <location>
        <begin position="32"/>
        <end position="99"/>
    </location>
</feature>
<reference evidence="2" key="1">
    <citation type="submission" date="2020-05" db="EMBL/GenBank/DDBJ databases">
        <authorList>
            <person name="Chiriac C."/>
            <person name="Salcher M."/>
            <person name="Ghai R."/>
            <person name="Kavagutti S V."/>
        </authorList>
    </citation>
    <scope>NUCLEOTIDE SEQUENCE</scope>
</reference>
<evidence type="ECO:0000313" key="2">
    <source>
        <dbReference type="EMBL" id="CAB4587629.1"/>
    </source>
</evidence>
<feature type="compositionally biased region" description="Basic and acidic residues" evidence="1">
    <location>
        <begin position="47"/>
        <end position="66"/>
    </location>
</feature>
<accession>A0A6J6FIU6</accession>
<dbReference type="EMBL" id="CAEZTZ010000097">
    <property type="protein sequence ID" value="CAB4587629.1"/>
    <property type="molecule type" value="Genomic_DNA"/>
</dbReference>
<evidence type="ECO:0000256" key="1">
    <source>
        <dbReference type="SAM" id="MobiDB-lite"/>
    </source>
</evidence>
<sequence>MFRGGGARSREPGGPDPVCICSANAVRVVVGEVDTDLQRESDDETERDDREWKCVPRVDVVEKELQDGNAPAQQHRRDPETQSRGSRGGNPVPELRGANRRLSLCAVRNNFQSSGSTASVTGRTLLFRATSCHVLIL</sequence>
<gene>
    <name evidence="2" type="ORF">UFOPK1767_00748</name>
</gene>
<dbReference type="AlphaFoldDB" id="A0A6J6FIU6"/>
<proteinExistence type="predicted"/>